<protein>
    <submittedName>
        <fullName evidence="1">Uncharacterized protein</fullName>
    </submittedName>
</protein>
<dbReference type="EMBL" id="KN817640">
    <property type="protein sequence ID" value="KJA15605.1"/>
    <property type="molecule type" value="Genomic_DNA"/>
</dbReference>
<keyword evidence="2" id="KW-1185">Reference proteome</keyword>
<evidence type="ECO:0000313" key="1">
    <source>
        <dbReference type="EMBL" id="KJA15605.1"/>
    </source>
</evidence>
<sequence>MSPIPQLMSTPVSDDTDVNIPEIFTHFWQFVVMAYDKIVIAHPYIFGFVLIMWSYHPSAPFQAIAYIIWMLPKKMFIGLLRCVGFGEGVQPGNTSSQSLCILPGLNFYSQIPDSYASRYQARHYCKKVYGGNGPRFLQKILPNCH</sequence>
<accession>A0A0D2P583</accession>
<gene>
    <name evidence="1" type="ORF">HYPSUDRAFT_362755</name>
</gene>
<evidence type="ECO:0000313" key="2">
    <source>
        <dbReference type="Proteomes" id="UP000054270"/>
    </source>
</evidence>
<reference evidence="2" key="1">
    <citation type="submission" date="2014-04" db="EMBL/GenBank/DDBJ databases">
        <title>Evolutionary Origins and Diversification of the Mycorrhizal Mutualists.</title>
        <authorList>
            <consortium name="DOE Joint Genome Institute"/>
            <consortium name="Mycorrhizal Genomics Consortium"/>
            <person name="Kohler A."/>
            <person name="Kuo A."/>
            <person name="Nagy L.G."/>
            <person name="Floudas D."/>
            <person name="Copeland A."/>
            <person name="Barry K.W."/>
            <person name="Cichocki N."/>
            <person name="Veneault-Fourrey C."/>
            <person name="LaButti K."/>
            <person name="Lindquist E.A."/>
            <person name="Lipzen A."/>
            <person name="Lundell T."/>
            <person name="Morin E."/>
            <person name="Murat C."/>
            <person name="Riley R."/>
            <person name="Ohm R."/>
            <person name="Sun H."/>
            <person name="Tunlid A."/>
            <person name="Henrissat B."/>
            <person name="Grigoriev I.V."/>
            <person name="Hibbett D.S."/>
            <person name="Martin F."/>
        </authorList>
    </citation>
    <scope>NUCLEOTIDE SEQUENCE [LARGE SCALE GENOMIC DNA]</scope>
    <source>
        <strain evidence="2">FD-334 SS-4</strain>
    </source>
</reference>
<name>A0A0D2P583_HYPSF</name>
<organism evidence="1 2">
    <name type="scientific">Hypholoma sublateritium (strain FD-334 SS-4)</name>
    <dbReference type="NCBI Taxonomy" id="945553"/>
    <lineage>
        <taxon>Eukaryota</taxon>
        <taxon>Fungi</taxon>
        <taxon>Dikarya</taxon>
        <taxon>Basidiomycota</taxon>
        <taxon>Agaricomycotina</taxon>
        <taxon>Agaricomycetes</taxon>
        <taxon>Agaricomycetidae</taxon>
        <taxon>Agaricales</taxon>
        <taxon>Agaricineae</taxon>
        <taxon>Strophariaceae</taxon>
        <taxon>Hypholoma</taxon>
    </lineage>
</organism>
<dbReference type="AlphaFoldDB" id="A0A0D2P583"/>
<proteinExistence type="predicted"/>
<dbReference type="OrthoDB" id="440424at2759"/>
<dbReference type="Proteomes" id="UP000054270">
    <property type="component" value="Unassembled WGS sequence"/>
</dbReference>